<feature type="domain" description="Csd3-like second N-terminal" evidence="10">
    <location>
        <begin position="181"/>
        <end position="299"/>
    </location>
</feature>
<dbReference type="Gene3D" id="3.10.450.350">
    <property type="match status" value="2"/>
</dbReference>
<dbReference type="GO" id="GO:0004222">
    <property type="term" value="F:metalloendopeptidase activity"/>
    <property type="evidence" value="ECO:0007669"/>
    <property type="project" value="TreeGrafter"/>
</dbReference>
<dbReference type="AlphaFoldDB" id="A0A0C1MR18"/>
<evidence type="ECO:0000256" key="4">
    <source>
        <dbReference type="ARBA" id="ARBA00022723"/>
    </source>
</evidence>
<protein>
    <submittedName>
        <fullName evidence="11">Uncharacterized protein</fullName>
    </submittedName>
</protein>
<evidence type="ECO:0000259" key="9">
    <source>
        <dbReference type="Pfam" id="PF01551"/>
    </source>
</evidence>
<dbReference type="PANTHER" id="PTHR21666:SF288">
    <property type="entry name" value="CELL DIVISION PROTEIN YTFB"/>
    <property type="match status" value="1"/>
</dbReference>
<evidence type="ECO:0000313" key="11">
    <source>
        <dbReference type="EMBL" id="KIE04452.1"/>
    </source>
</evidence>
<evidence type="ECO:0000256" key="6">
    <source>
        <dbReference type="ARBA" id="ARBA00022833"/>
    </source>
</evidence>
<dbReference type="GO" id="GO:0006508">
    <property type="term" value="P:proteolysis"/>
    <property type="evidence" value="ECO:0007669"/>
    <property type="project" value="UniProtKB-KW"/>
</dbReference>
<dbReference type="GO" id="GO:0046872">
    <property type="term" value="F:metal ion binding"/>
    <property type="evidence" value="ECO:0007669"/>
    <property type="project" value="UniProtKB-KW"/>
</dbReference>
<feature type="domain" description="M23ase beta-sheet core" evidence="9">
    <location>
        <begin position="311"/>
        <end position="409"/>
    </location>
</feature>
<dbReference type="CDD" id="cd12797">
    <property type="entry name" value="M23_peptidase"/>
    <property type="match status" value="1"/>
</dbReference>
<dbReference type="GO" id="GO:0030313">
    <property type="term" value="C:cell envelope"/>
    <property type="evidence" value="ECO:0007669"/>
    <property type="project" value="UniProtKB-SubCell"/>
</dbReference>
<evidence type="ECO:0000256" key="8">
    <source>
        <dbReference type="SAM" id="Phobius"/>
    </source>
</evidence>
<dbReference type="SUPFAM" id="SSF51261">
    <property type="entry name" value="Duplicated hybrid motif"/>
    <property type="match status" value="1"/>
</dbReference>
<keyword evidence="5" id="KW-0378">Hydrolase</keyword>
<evidence type="ECO:0000256" key="1">
    <source>
        <dbReference type="ARBA" id="ARBA00001947"/>
    </source>
</evidence>
<evidence type="ECO:0000256" key="7">
    <source>
        <dbReference type="ARBA" id="ARBA00023049"/>
    </source>
</evidence>
<comment type="cofactor">
    <cofactor evidence="1">
        <name>Zn(2+)</name>
        <dbReference type="ChEBI" id="CHEBI:29105"/>
    </cofactor>
</comment>
<evidence type="ECO:0000313" key="12">
    <source>
        <dbReference type="Proteomes" id="UP000031258"/>
    </source>
</evidence>
<accession>A0A0C1MR18</accession>
<comment type="subcellular location">
    <subcellularLocation>
        <location evidence="2">Cell envelope</location>
    </subcellularLocation>
</comment>
<keyword evidence="8" id="KW-0812">Transmembrane</keyword>
<evidence type="ECO:0000256" key="3">
    <source>
        <dbReference type="ARBA" id="ARBA00022670"/>
    </source>
</evidence>
<keyword evidence="7" id="KW-0482">Metalloprotease</keyword>
<dbReference type="PANTHER" id="PTHR21666">
    <property type="entry name" value="PEPTIDASE-RELATED"/>
    <property type="match status" value="1"/>
</dbReference>
<organism evidence="11 12">
    <name type="scientific">Candidatus Jidaibacter acanthamoebae</name>
    <dbReference type="NCBI Taxonomy" id="86105"/>
    <lineage>
        <taxon>Bacteria</taxon>
        <taxon>Pseudomonadati</taxon>
        <taxon>Pseudomonadota</taxon>
        <taxon>Alphaproteobacteria</taxon>
        <taxon>Rickettsiales</taxon>
        <taxon>Candidatus Midichloriaceae</taxon>
        <taxon>Candidatus Jidaibacter</taxon>
    </lineage>
</organism>
<dbReference type="InterPro" id="IPR016047">
    <property type="entry name" value="M23ase_b-sheet_dom"/>
</dbReference>
<dbReference type="STRING" id="86105.NF27_HS00390"/>
<name>A0A0C1MR18_9RICK</name>
<keyword evidence="8" id="KW-1133">Transmembrane helix</keyword>
<dbReference type="Pfam" id="PF19425">
    <property type="entry name" value="Csd3_N2"/>
    <property type="match status" value="1"/>
</dbReference>
<proteinExistence type="predicted"/>
<keyword evidence="8" id="KW-0472">Membrane</keyword>
<evidence type="ECO:0000259" key="10">
    <source>
        <dbReference type="Pfam" id="PF19425"/>
    </source>
</evidence>
<reference evidence="11 12" key="1">
    <citation type="submission" date="2014-11" db="EMBL/GenBank/DDBJ databases">
        <title>A Rickettsiales Symbiont of Amoebae With Ancient Features.</title>
        <authorList>
            <person name="Schulz F."/>
            <person name="Martijn J."/>
            <person name="Wascher F."/>
            <person name="Kostanjsek R."/>
            <person name="Ettema T.J."/>
            <person name="Horn M."/>
        </authorList>
    </citation>
    <scope>NUCLEOTIDE SEQUENCE [LARGE SCALE GENOMIC DNA]</scope>
    <source>
        <strain evidence="11 12">UWC36</strain>
    </source>
</reference>
<keyword evidence="12" id="KW-1185">Reference proteome</keyword>
<dbReference type="InterPro" id="IPR045834">
    <property type="entry name" value="Csd3_N2"/>
</dbReference>
<comment type="caution">
    <text evidence="11">The sequence shown here is derived from an EMBL/GenBank/DDBJ whole genome shotgun (WGS) entry which is preliminary data.</text>
</comment>
<dbReference type="EMBL" id="JSWE01000186">
    <property type="protein sequence ID" value="KIE04452.1"/>
    <property type="molecule type" value="Genomic_DNA"/>
</dbReference>
<dbReference type="InterPro" id="IPR050570">
    <property type="entry name" value="Cell_wall_metabolism_enzyme"/>
</dbReference>
<dbReference type="Pfam" id="PF01551">
    <property type="entry name" value="Peptidase_M23"/>
    <property type="match status" value="1"/>
</dbReference>
<dbReference type="InterPro" id="IPR011055">
    <property type="entry name" value="Dup_hybrid_motif"/>
</dbReference>
<evidence type="ECO:0000256" key="5">
    <source>
        <dbReference type="ARBA" id="ARBA00022801"/>
    </source>
</evidence>
<dbReference type="Proteomes" id="UP000031258">
    <property type="component" value="Unassembled WGS sequence"/>
</dbReference>
<keyword evidence="6" id="KW-0862">Zinc</keyword>
<keyword evidence="3" id="KW-0645">Protease</keyword>
<sequence length="449" mass="50472">MREIIFASMRKLQKFDKLHIILFLGIFISLAFNVSFYISFNDLEKDLETITAPEEMEEAKPEVIEQEKTPDPTDSLMLFTVQSGDTLFKIFSDAGIAINDSYSISSAINKVYEVSKLKIGNQVEVKFLAEADKPEDHDYYSKVSYIKVITDDKIIEVKYDNKEKEYIANLVVIPLTVKEVFAHGTINDSLYLSAVNSGVSPYAIMDLIKLFSYNVDFQRDIKPGDVFEVYYNCLINEKGQKVRDGNIIYAAVTLAGKKKEIFRFLSDHQATDYYDNKGESIRKTLLKTPISGAKISSGFGIRKHPILGYSKMHKGLDYAAPRGTPVFAAGDGIIHFIKVVKNGYGKHLEIKHSSKYSTLYAHLDRFASGVAKGSRVSQGDIIGFVGSTGMATGPHLHYEVRERGQQVNPAKISFPKFPALTGADLQRFKNQLKGMEEKILMFKKKDANK</sequence>
<gene>
    <name evidence="11" type="ORF">NF27_HS00390</name>
</gene>
<feature type="transmembrane region" description="Helical" evidence="8">
    <location>
        <begin position="20"/>
        <end position="40"/>
    </location>
</feature>
<dbReference type="Gene3D" id="2.70.70.10">
    <property type="entry name" value="Glucose Permease (Domain IIA)"/>
    <property type="match status" value="1"/>
</dbReference>
<keyword evidence="4" id="KW-0479">Metal-binding</keyword>
<evidence type="ECO:0000256" key="2">
    <source>
        <dbReference type="ARBA" id="ARBA00004196"/>
    </source>
</evidence>